<evidence type="ECO:0000313" key="8">
    <source>
        <dbReference type="Ensembl" id="ENSNGAP00000015032.1"/>
    </source>
</evidence>
<feature type="compositionally biased region" description="Basic and acidic residues" evidence="4">
    <location>
        <begin position="443"/>
        <end position="461"/>
    </location>
</feature>
<feature type="compositionally biased region" description="Low complexity" evidence="4">
    <location>
        <begin position="363"/>
        <end position="379"/>
    </location>
</feature>
<feature type="compositionally biased region" description="Polar residues" evidence="4">
    <location>
        <begin position="594"/>
        <end position="605"/>
    </location>
</feature>
<dbReference type="SUPFAM" id="SSF46689">
    <property type="entry name" value="Homeodomain-like"/>
    <property type="match status" value="2"/>
</dbReference>
<dbReference type="GO" id="GO:0005654">
    <property type="term" value="C:nucleoplasm"/>
    <property type="evidence" value="ECO:0007669"/>
    <property type="project" value="UniProtKB-ARBA"/>
</dbReference>
<dbReference type="GeneTree" id="ENSGT00940000155093"/>
<sequence length="997" mass="109934">LSVIPPMMFDAEQRRVKFINMNGLMEDPMKVYKDRQFMNVWTDHEKEIFKDKFIQHPKNFGLIASYLERKSVPDCVLYYYLTKKNENYKALVRRNYGKRRGRNQQIARPSQEEKVEEKEEDKTEKSEKKEEEKKDEEEKDEKEDSKETTKEKDKTEGTTEETEEREQVTPRGRKTANSQGRRKGRITRSMTNEAAAASAAAAAATEEPPPPLPPPPEPVSSEPVETSRWTEEEMEVAKKGLVEHGRNWAAIAKMVGTKSEAQCKNFYFNYKRRHNLDNLLQQHKQKVSISEVTSRKPREERDVSQCESVASTVSAQEDEDIEASNEEENPEDSEVEALKPSEDSSENAASRGNTEPVAELESTTDPAPCASPSSAVPSTKPAETENVETPVNDTTSVETAEPMDVDHEERGAEASSVLDPPTATKADSVDIETSVPENSASKGEGDTKDRDLERASEKTETQEEDLVVAEQINVQRPDPQSDNDSSATCSADEDVEGEPERQRVFPLDAKPSLLNPTGSILVSSPIKPNPLDLPQLQHRAAVIPPMVSCTPCNIPIGTPVSGYALYQRHIKAMHESALLEEQRQRQEQIDLESRSSTSPCGTSKSPNREWEGKSVAYMPYAEVKRALEQEAQMHSTAARSASPCRLSPREVSKAASQPDMSAARYSVPPVLQPAPHQVITNLPEGVRLPTTRPTRPPPPLIPSSKTTVASEKPSFIMGGSISQGTPGTYLTSHNQASYTQEATKPSVGSISLGLPRQQESTRSAPLTYIKQEEFSPRSQNSQPEGLLVRAQHEGVVRGTTGAIQEGSITRGTPTSKISVESISSLRGSITQGTPALPQAGIPTEALVKGSISRMPTEESSPEKVREEATSKGHVIYEGKSGHILSYDNIKNAREGTRSPRTGHEISLKRSYESVEGNIKQGISMRESPVSAPLEGLICRALPRGSPHSDLKERTVLSGSIMQGTPRATTESFEDGLKYPKQIKRESPPIRTFEGAIT</sequence>
<dbReference type="GO" id="GO:0000122">
    <property type="term" value="P:negative regulation of transcription by RNA polymerase II"/>
    <property type="evidence" value="ECO:0007669"/>
    <property type="project" value="TreeGrafter"/>
</dbReference>
<dbReference type="GO" id="GO:0046966">
    <property type="term" value="F:nuclear thyroid hormone receptor binding"/>
    <property type="evidence" value="ECO:0007669"/>
    <property type="project" value="TreeGrafter"/>
</dbReference>
<dbReference type="CDD" id="cd00167">
    <property type="entry name" value="SANT"/>
    <property type="match status" value="2"/>
</dbReference>
<evidence type="ECO:0000256" key="3">
    <source>
        <dbReference type="ARBA" id="ARBA00022990"/>
    </source>
</evidence>
<comment type="similarity">
    <text evidence="1">Belongs to the N-CoR nuclear receptor corepressors family.</text>
</comment>
<keyword evidence="2" id="KW-0597">Phosphoprotein</keyword>
<dbReference type="SMART" id="SM00717">
    <property type="entry name" value="SANT"/>
    <property type="match status" value="2"/>
</dbReference>
<dbReference type="InterPro" id="IPR001005">
    <property type="entry name" value="SANT/Myb"/>
</dbReference>
<dbReference type="Pfam" id="PF00249">
    <property type="entry name" value="Myb_DNA-binding"/>
    <property type="match status" value="1"/>
</dbReference>
<feature type="compositionally biased region" description="Basic and acidic residues" evidence="4">
    <location>
        <begin position="860"/>
        <end position="870"/>
    </location>
</feature>
<evidence type="ECO:0000256" key="2">
    <source>
        <dbReference type="ARBA" id="ARBA00022553"/>
    </source>
</evidence>
<feature type="region of interest" description="Disordered" evidence="4">
    <location>
        <begin position="285"/>
        <end position="510"/>
    </location>
</feature>
<dbReference type="GO" id="GO:0003714">
    <property type="term" value="F:transcription corepressor activity"/>
    <property type="evidence" value="ECO:0007669"/>
    <property type="project" value="TreeGrafter"/>
</dbReference>
<reference evidence="8" key="2">
    <citation type="submission" date="2025-09" db="UniProtKB">
        <authorList>
            <consortium name="Ensembl"/>
        </authorList>
    </citation>
    <scope>IDENTIFICATION</scope>
</reference>
<feature type="region of interest" description="Disordered" evidence="4">
    <location>
        <begin position="686"/>
        <end position="710"/>
    </location>
</feature>
<evidence type="ECO:0000259" key="5">
    <source>
        <dbReference type="PROSITE" id="PS50090"/>
    </source>
</evidence>
<dbReference type="Gene3D" id="1.20.58.1880">
    <property type="match status" value="1"/>
</dbReference>
<feature type="compositionally biased region" description="Basic and acidic residues" evidence="4">
    <location>
        <begin position="110"/>
        <end position="132"/>
    </location>
</feature>
<keyword evidence="9" id="KW-1185">Reference proteome</keyword>
<dbReference type="InterPro" id="IPR017884">
    <property type="entry name" value="SANT_dom"/>
</dbReference>
<name>A0A8C6RDE9_NANGA</name>
<feature type="region of interest" description="Disordered" evidence="4">
    <location>
        <begin position="581"/>
        <end position="611"/>
    </location>
</feature>
<dbReference type="PANTHER" id="PTHR13992:SF5">
    <property type="entry name" value="NUCLEAR RECEPTOR COREPRESSOR 1"/>
    <property type="match status" value="1"/>
</dbReference>
<dbReference type="PROSITE" id="PS50090">
    <property type="entry name" value="MYB_LIKE"/>
    <property type="match status" value="1"/>
</dbReference>
<feature type="compositionally biased region" description="Basic and acidic residues" evidence="4">
    <location>
        <begin position="581"/>
        <end position="593"/>
    </location>
</feature>
<feature type="compositionally biased region" description="Polar residues" evidence="4">
    <location>
        <begin position="305"/>
        <end position="315"/>
    </location>
</feature>
<evidence type="ECO:0000259" key="7">
    <source>
        <dbReference type="PROSITE" id="PS51294"/>
    </source>
</evidence>
<feature type="compositionally biased region" description="Low complexity" evidence="4">
    <location>
        <begin position="193"/>
        <end position="206"/>
    </location>
</feature>
<feature type="compositionally biased region" description="Basic and acidic residues" evidence="4">
    <location>
        <begin position="293"/>
        <end position="304"/>
    </location>
</feature>
<dbReference type="Gene3D" id="1.10.10.60">
    <property type="entry name" value="Homeodomain-like"/>
    <property type="match status" value="1"/>
</dbReference>
<dbReference type="PROSITE" id="PS51293">
    <property type="entry name" value="SANT"/>
    <property type="match status" value="2"/>
</dbReference>
<evidence type="ECO:0000256" key="1">
    <source>
        <dbReference type="ARBA" id="ARBA00010097"/>
    </source>
</evidence>
<dbReference type="PROSITE" id="PS51294">
    <property type="entry name" value="HTH_MYB"/>
    <property type="match status" value="1"/>
</dbReference>
<evidence type="ECO:0000259" key="6">
    <source>
        <dbReference type="PROSITE" id="PS51293"/>
    </source>
</evidence>
<organism evidence="8 9">
    <name type="scientific">Nannospalax galili</name>
    <name type="common">Northern Israeli blind subterranean mole rat</name>
    <name type="synonym">Spalax galili</name>
    <dbReference type="NCBI Taxonomy" id="1026970"/>
    <lineage>
        <taxon>Eukaryota</taxon>
        <taxon>Metazoa</taxon>
        <taxon>Chordata</taxon>
        <taxon>Craniata</taxon>
        <taxon>Vertebrata</taxon>
        <taxon>Euteleostomi</taxon>
        <taxon>Mammalia</taxon>
        <taxon>Eutheria</taxon>
        <taxon>Euarchontoglires</taxon>
        <taxon>Glires</taxon>
        <taxon>Rodentia</taxon>
        <taxon>Myomorpha</taxon>
        <taxon>Muroidea</taxon>
        <taxon>Spalacidae</taxon>
        <taxon>Spalacinae</taxon>
        <taxon>Nannospalax</taxon>
    </lineage>
</organism>
<proteinExistence type="inferred from homology"/>
<evidence type="ECO:0000256" key="4">
    <source>
        <dbReference type="SAM" id="MobiDB-lite"/>
    </source>
</evidence>
<feature type="region of interest" description="Disordered" evidence="4">
    <location>
        <begin position="851"/>
        <end position="870"/>
    </location>
</feature>
<dbReference type="GO" id="GO:0000785">
    <property type="term" value="C:chromatin"/>
    <property type="evidence" value="ECO:0007669"/>
    <property type="project" value="TreeGrafter"/>
</dbReference>
<feature type="compositionally biased region" description="Acidic residues" evidence="4">
    <location>
        <begin position="316"/>
        <end position="335"/>
    </location>
</feature>
<feature type="compositionally biased region" description="Polar residues" evidence="4">
    <location>
        <begin position="472"/>
        <end position="489"/>
    </location>
</feature>
<dbReference type="PANTHER" id="PTHR13992">
    <property type="entry name" value="NUCLEAR RECEPTOR CO-REPRESSOR RELATED NCOR"/>
    <property type="match status" value="1"/>
</dbReference>
<dbReference type="Ensembl" id="ENSNGAT00000020632.1">
    <property type="protein sequence ID" value="ENSNGAP00000015032.1"/>
    <property type="gene ID" value="ENSNGAG00000016153.1"/>
</dbReference>
<feature type="domain" description="HTH myb-type" evidence="7">
    <location>
        <begin position="228"/>
        <end position="275"/>
    </location>
</feature>
<feature type="compositionally biased region" description="Basic and acidic residues" evidence="4">
    <location>
        <begin position="142"/>
        <end position="157"/>
    </location>
</feature>
<feature type="region of interest" description="Disordered" evidence="4">
    <location>
        <begin position="740"/>
        <end position="763"/>
    </location>
</feature>
<feature type="domain" description="Myb-like" evidence="5">
    <location>
        <begin position="221"/>
        <end position="271"/>
    </location>
</feature>
<dbReference type="InterPro" id="IPR009057">
    <property type="entry name" value="Homeodomain-like_sf"/>
</dbReference>
<protein>
    <submittedName>
        <fullName evidence="8">Nuclear receptor co-repressor 1</fullName>
    </submittedName>
</protein>
<feature type="domain" description="SANT" evidence="6">
    <location>
        <begin position="224"/>
        <end position="275"/>
    </location>
</feature>
<reference evidence="8" key="1">
    <citation type="submission" date="2025-08" db="UniProtKB">
        <authorList>
            <consortium name="Ensembl"/>
        </authorList>
    </citation>
    <scope>IDENTIFICATION</scope>
</reference>
<feature type="compositionally biased region" description="Pro residues" evidence="4">
    <location>
        <begin position="207"/>
        <end position="218"/>
    </location>
</feature>
<keyword evidence="3" id="KW-0007">Acetylation</keyword>
<feature type="region of interest" description="Disordered" evidence="4">
    <location>
        <begin position="98"/>
        <end position="231"/>
    </location>
</feature>
<dbReference type="Proteomes" id="UP000694381">
    <property type="component" value="Unassembled WGS sequence"/>
</dbReference>
<feature type="domain" description="SANT" evidence="6">
    <location>
        <begin position="36"/>
        <end position="87"/>
    </location>
</feature>
<dbReference type="FunFam" id="1.20.58.1880:FF:000004">
    <property type="entry name" value="nuclear receptor corepressor 1 isoform X4"/>
    <property type="match status" value="1"/>
</dbReference>
<accession>A0A8C6RDE9</accession>
<gene>
    <name evidence="8" type="primary">Ncor1</name>
</gene>
<feature type="compositionally biased region" description="Polar residues" evidence="4">
    <location>
        <begin position="740"/>
        <end position="749"/>
    </location>
</feature>
<feature type="compositionally biased region" description="Polar residues" evidence="4">
    <location>
        <begin position="387"/>
        <end position="398"/>
    </location>
</feature>
<evidence type="ECO:0000313" key="9">
    <source>
        <dbReference type="Proteomes" id="UP000694381"/>
    </source>
</evidence>
<dbReference type="GO" id="GO:0032991">
    <property type="term" value="C:protein-containing complex"/>
    <property type="evidence" value="ECO:0007669"/>
    <property type="project" value="UniProtKB-ARBA"/>
</dbReference>
<dbReference type="FunFam" id="1.10.10.60:FF:000026">
    <property type="entry name" value="Nuclear receptor corepressor 2 isoform 1"/>
    <property type="match status" value="1"/>
</dbReference>
<dbReference type="InterPro" id="IPR017930">
    <property type="entry name" value="Myb_dom"/>
</dbReference>
<dbReference type="AlphaFoldDB" id="A0A8C6RDE9"/>
<dbReference type="InterPro" id="IPR051571">
    <property type="entry name" value="N-CoR_corepressor"/>
</dbReference>